<comment type="caution">
    <text evidence="2">The sequence shown here is derived from an EMBL/GenBank/DDBJ whole genome shotgun (WGS) entry which is preliminary data.</text>
</comment>
<keyword evidence="3" id="KW-1185">Reference proteome</keyword>
<keyword evidence="1" id="KW-0472">Membrane</keyword>
<sequence>MSAEWRRLDRRTIFVAPIMPILSVIGAAALIVVVRGWEKLSFVEPAITLGIAVVFFVANLWRWATTRY</sequence>
<evidence type="ECO:0000313" key="3">
    <source>
        <dbReference type="Proteomes" id="UP001597045"/>
    </source>
</evidence>
<name>A0ABW3M2P2_9PSEU</name>
<feature type="transmembrane region" description="Helical" evidence="1">
    <location>
        <begin position="12"/>
        <end position="34"/>
    </location>
</feature>
<keyword evidence="1" id="KW-1133">Transmembrane helix</keyword>
<evidence type="ECO:0000256" key="1">
    <source>
        <dbReference type="SAM" id="Phobius"/>
    </source>
</evidence>
<accession>A0ABW3M2P2</accession>
<dbReference type="Proteomes" id="UP001597045">
    <property type="component" value="Unassembled WGS sequence"/>
</dbReference>
<protein>
    <submittedName>
        <fullName evidence="2">Uncharacterized protein</fullName>
    </submittedName>
</protein>
<dbReference type="EMBL" id="JBHTIS010000134">
    <property type="protein sequence ID" value="MFD1044823.1"/>
    <property type="molecule type" value="Genomic_DNA"/>
</dbReference>
<feature type="non-terminal residue" evidence="2">
    <location>
        <position position="68"/>
    </location>
</feature>
<evidence type="ECO:0000313" key="2">
    <source>
        <dbReference type="EMBL" id="MFD1044823.1"/>
    </source>
</evidence>
<gene>
    <name evidence="2" type="ORF">ACFQ1S_04050</name>
</gene>
<feature type="transmembrane region" description="Helical" evidence="1">
    <location>
        <begin position="46"/>
        <end position="64"/>
    </location>
</feature>
<reference evidence="3" key="1">
    <citation type="journal article" date="2019" name="Int. J. Syst. Evol. Microbiol.">
        <title>The Global Catalogue of Microorganisms (GCM) 10K type strain sequencing project: providing services to taxonomists for standard genome sequencing and annotation.</title>
        <authorList>
            <consortium name="The Broad Institute Genomics Platform"/>
            <consortium name="The Broad Institute Genome Sequencing Center for Infectious Disease"/>
            <person name="Wu L."/>
            <person name="Ma J."/>
        </authorList>
    </citation>
    <scope>NUCLEOTIDE SEQUENCE [LARGE SCALE GENOMIC DNA]</scope>
    <source>
        <strain evidence="3">JCM 31486</strain>
    </source>
</reference>
<proteinExistence type="predicted"/>
<keyword evidence="1" id="KW-0812">Transmembrane</keyword>
<organism evidence="2 3">
    <name type="scientific">Kibdelosporangium lantanae</name>
    <dbReference type="NCBI Taxonomy" id="1497396"/>
    <lineage>
        <taxon>Bacteria</taxon>
        <taxon>Bacillati</taxon>
        <taxon>Actinomycetota</taxon>
        <taxon>Actinomycetes</taxon>
        <taxon>Pseudonocardiales</taxon>
        <taxon>Pseudonocardiaceae</taxon>
        <taxon>Kibdelosporangium</taxon>
    </lineage>
</organism>